<evidence type="ECO:0000313" key="2">
    <source>
        <dbReference type="Proteomes" id="UP001176941"/>
    </source>
</evidence>
<keyword evidence="2" id="KW-1185">Reference proteome</keyword>
<proteinExistence type="predicted"/>
<dbReference type="Proteomes" id="UP001176941">
    <property type="component" value="Chromosome 1"/>
</dbReference>
<sequence length="107" mass="11820">MSALIPGSEVPVGNCADGASILTSPPFRQILCHDPDLTQKVRLCRVAEFQREVDETEGGRVRAARMPQGGLLKLAQCSTKRWDLDPKLCLGIKCMTLSSFSRDSRMR</sequence>
<reference evidence="1" key="1">
    <citation type="submission" date="2023-04" db="EMBL/GenBank/DDBJ databases">
        <authorList>
            <consortium name="ELIXIR-Norway"/>
        </authorList>
    </citation>
    <scope>NUCLEOTIDE SEQUENCE [LARGE SCALE GENOMIC DNA]</scope>
</reference>
<protein>
    <submittedName>
        <fullName evidence="1">Uncharacterized protein</fullName>
    </submittedName>
</protein>
<evidence type="ECO:0000313" key="1">
    <source>
        <dbReference type="EMBL" id="CAI9152410.1"/>
    </source>
</evidence>
<gene>
    <name evidence="1" type="ORF">MRATA1EN1_LOCUS1372</name>
</gene>
<accession>A0ABN8XSN2</accession>
<dbReference type="EMBL" id="OX459937">
    <property type="protein sequence ID" value="CAI9152410.1"/>
    <property type="molecule type" value="Genomic_DNA"/>
</dbReference>
<name>A0ABN8XSN2_RANTA</name>
<organism evidence="1 2">
    <name type="scientific">Rangifer tarandus platyrhynchus</name>
    <name type="common">Svalbard reindeer</name>
    <dbReference type="NCBI Taxonomy" id="3082113"/>
    <lineage>
        <taxon>Eukaryota</taxon>
        <taxon>Metazoa</taxon>
        <taxon>Chordata</taxon>
        <taxon>Craniata</taxon>
        <taxon>Vertebrata</taxon>
        <taxon>Euteleostomi</taxon>
        <taxon>Mammalia</taxon>
        <taxon>Eutheria</taxon>
        <taxon>Laurasiatheria</taxon>
        <taxon>Artiodactyla</taxon>
        <taxon>Ruminantia</taxon>
        <taxon>Pecora</taxon>
        <taxon>Cervidae</taxon>
        <taxon>Odocoileinae</taxon>
        <taxon>Rangifer</taxon>
    </lineage>
</organism>